<dbReference type="Pfam" id="PF03098">
    <property type="entry name" value="An_peroxidase"/>
    <property type="match status" value="2"/>
</dbReference>
<dbReference type="PRINTS" id="PR00457">
    <property type="entry name" value="ANPEROXIDASE"/>
</dbReference>
<evidence type="ECO:0000256" key="1">
    <source>
        <dbReference type="ARBA" id="ARBA00004613"/>
    </source>
</evidence>
<dbReference type="GO" id="GO:0006979">
    <property type="term" value="P:response to oxidative stress"/>
    <property type="evidence" value="ECO:0007669"/>
    <property type="project" value="InterPro"/>
</dbReference>
<feature type="coiled-coil region" evidence="6">
    <location>
        <begin position="744"/>
        <end position="771"/>
    </location>
</feature>
<evidence type="ECO:0000256" key="7">
    <source>
        <dbReference type="SAM" id="SignalP"/>
    </source>
</evidence>
<dbReference type="EMBL" id="BTSY01000002">
    <property type="protein sequence ID" value="GMT13830.1"/>
    <property type="molecule type" value="Genomic_DNA"/>
</dbReference>
<dbReference type="GO" id="GO:0020037">
    <property type="term" value="F:heme binding"/>
    <property type="evidence" value="ECO:0007669"/>
    <property type="project" value="InterPro"/>
</dbReference>
<evidence type="ECO:0000313" key="9">
    <source>
        <dbReference type="Proteomes" id="UP001432322"/>
    </source>
</evidence>
<dbReference type="Gene3D" id="1.10.640.10">
    <property type="entry name" value="Haem peroxidase domain superfamily, animal type"/>
    <property type="match status" value="2"/>
</dbReference>
<comment type="subcellular location">
    <subcellularLocation>
        <location evidence="1">Secreted</location>
    </subcellularLocation>
</comment>
<dbReference type="GO" id="GO:0005576">
    <property type="term" value="C:extracellular region"/>
    <property type="evidence" value="ECO:0007669"/>
    <property type="project" value="UniProtKB-SubCell"/>
</dbReference>
<gene>
    <name evidence="8" type="ORF">PFISCL1PPCAC_5127</name>
</gene>
<keyword evidence="3" id="KW-0575">Peroxidase</keyword>
<keyword evidence="3" id="KW-0560">Oxidoreductase</keyword>
<dbReference type="GO" id="GO:0004601">
    <property type="term" value="F:peroxidase activity"/>
    <property type="evidence" value="ECO:0007669"/>
    <property type="project" value="UniProtKB-KW"/>
</dbReference>
<dbReference type="PANTHER" id="PTHR11475">
    <property type="entry name" value="OXIDASE/PEROXIDASE"/>
    <property type="match status" value="1"/>
</dbReference>
<evidence type="ECO:0008006" key="10">
    <source>
        <dbReference type="Google" id="ProtNLM"/>
    </source>
</evidence>
<protein>
    <recommendedName>
        <fullName evidence="10">Peroxidase</fullName>
    </recommendedName>
</protein>
<dbReference type="GO" id="GO:0046872">
    <property type="term" value="F:metal ion binding"/>
    <property type="evidence" value="ECO:0007669"/>
    <property type="project" value="UniProtKB-KW"/>
</dbReference>
<dbReference type="InterPro" id="IPR037120">
    <property type="entry name" value="Haem_peroxidase_sf_animal"/>
</dbReference>
<comment type="caution">
    <text evidence="8">The sequence shown here is derived from an EMBL/GenBank/DDBJ whole genome shotgun (WGS) entry which is preliminary data.</text>
</comment>
<keyword evidence="5" id="KW-0479">Metal-binding</keyword>
<feature type="chain" id="PRO_5043753133" description="Peroxidase" evidence="7">
    <location>
        <begin position="17"/>
        <end position="1509"/>
    </location>
</feature>
<evidence type="ECO:0000313" key="8">
    <source>
        <dbReference type="EMBL" id="GMT13830.1"/>
    </source>
</evidence>
<proteinExistence type="predicted"/>
<keyword evidence="5" id="KW-0408">Iron</keyword>
<dbReference type="InterPro" id="IPR019791">
    <property type="entry name" value="Haem_peroxidase_animal"/>
</dbReference>
<keyword evidence="5" id="KW-0349">Heme</keyword>
<accession>A0AAV5V7J2</accession>
<organism evidence="8 9">
    <name type="scientific">Pristionchus fissidentatus</name>
    <dbReference type="NCBI Taxonomy" id="1538716"/>
    <lineage>
        <taxon>Eukaryota</taxon>
        <taxon>Metazoa</taxon>
        <taxon>Ecdysozoa</taxon>
        <taxon>Nematoda</taxon>
        <taxon>Chromadorea</taxon>
        <taxon>Rhabditida</taxon>
        <taxon>Rhabditina</taxon>
        <taxon>Diplogasteromorpha</taxon>
        <taxon>Diplogasteroidea</taxon>
        <taxon>Neodiplogasteridae</taxon>
        <taxon>Pristionchus</taxon>
    </lineage>
</organism>
<name>A0AAV5V7J2_9BILA</name>
<reference evidence="8" key="1">
    <citation type="submission" date="2023-10" db="EMBL/GenBank/DDBJ databases">
        <title>Genome assembly of Pristionchus species.</title>
        <authorList>
            <person name="Yoshida K."/>
            <person name="Sommer R.J."/>
        </authorList>
    </citation>
    <scope>NUCLEOTIDE SEQUENCE</scope>
    <source>
        <strain evidence="8">RS5133</strain>
    </source>
</reference>
<dbReference type="SUPFAM" id="SSF48113">
    <property type="entry name" value="Heme-dependent peroxidases"/>
    <property type="match status" value="2"/>
</dbReference>
<evidence type="ECO:0000256" key="3">
    <source>
        <dbReference type="ARBA" id="ARBA00022559"/>
    </source>
</evidence>
<keyword evidence="2" id="KW-0964">Secreted</keyword>
<keyword evidence="9" id="KW-1185">Reference proteome</keyword>
<dbReference type="PANTHER" id="PTHR11475:SF133">
    <property type="entry name" value="PEROXIDASE"/>
    <property type="match status" value="1"/>
</dbReference>
<sequence length="1509" mass="169422">MRLAQVLLLFIPAVVASNIPCGKSFLACENEASKLKDSFISSISQSYLSRFQSPADLKESAAATSQSPRIPDALFEAAAAEAKRDTLALYNFSDVSLIHSAHRLWSSVEQYGRMYIIDDIMFRQAKPAHVAIAMTKKLTTLGMREKDLRFGVPSTVLANAIGEGCPITSPISCPPTEYRSFTGLCNNVNRPDAGSAHTPLARLIKPDYADGVSSIRQSSSGRPLPSARGLSVSMFTPAGTAHSDVTTLFAHWWQFIASDMIGVAPTQTVASGDSTPLPCCRRGFTHPECDTIDIPAADPAYRGRVSCVPHTRSIVAARENCALGPREQANLASSFLDASSIYGSTMERARKMRQFEYGLLRTWGGHGELPDADSNILCTSQDGRCVLSGSTQANILPGVASLHTIWIKQHNRVAKQLRALNPFWTDDKLYEESRKIVSAQMQHITYNEFLPILLGSDNMKRYGLNLHSAGFDADYDMTIDAAGLNEFAVTFPYVAWALLPSHALTNSFNDPSKIYESLGVETVLKTLMSITIAKPALRMNDEVKSGFLKNKKDDGYGLDLVSIALKQGRDHGIPGYTTVRAQCGLGKIRYFADLSEVFHEGKSEYITTIYDNVEDIDLLVGVLAEKPLKGALVGPTFACLASKQFQRTRRGDRFWYENYFTPSSFSERQLNEIRKTKLAEVICANSEIRRIVPQVFMLENVFENNPISCNSTGLMSAPHFDAWRDKEIIQRFPVKTETIAKVIRLAATNLKDQAKREISNLKHNQQEFQKGDPLYAYSNMMRAKPHAKTVSQISAVLLETTKLLVKGEMLQEDEKLPQLDAATLQTILPEIDVSSFVNNYTAFLSIDGQSTEEECLPRMLPCDHTTRYRSYNGWCNNLRFPHYANSFGPLRHLLPPQYDDGFDVPRWRAKSGKSLPNPRRVSNVVHEDRDISHVKFTHMVMQFGQLLDHEMTHSPTARGPNDEILNCTRCDSPDKISVHCMPIRVESDDKFFPTHYPNGEPRCLPFARSLLGQLNLGYRNQMNQLTSYIDGSVLYGSTKCEAKELRLFTRGLLNFTDFGHGEFMLPQGPQERDCRSLPHSPCFVAGDERNSHQPGLTVMHTMFMREHNRIAMQLSAMNPHWSDEIVYQETRRIVVAVMQQITFAEFLPKVVGSDLLEQENLVPLKNGYFSGYDESCDASISQPFATAAFRFGHTLIRRMFPRMTNAYKNMTEKVDLAQHFGHVGPLYDHKQGGLDTMLMGLLGTPSMAFDRHITNAVRNHLFMRRGEPTSGMDLIAINMLRARDHGVQPYNDLREFCGLPRAKRFEDLANEIDQEGIKALQSVYEHVDDIDLFPGLVAETPRKGALLGTTMSCILAEQFGRLKRCDRFYYENDNVAAKFTPNQLNEIRKIRLASIFCANSKYLKTIQPNVFDIPDDLMNAQISCKDVPQIDLSHWKDRRHCEMNGRTIQMGESTHITPCITCTCTLEGVMCNPTRVNSCEKLSHKYLFSDISKDTSCMIQCSDMMKSRK</sequence>
<evidence type="ECO:0000256" key="6">
    <source>
        <dbReference type="SAM" id="Coils"/>
    </source>
</evidence>
<dbReference type="InterPro" id="IPR010255">
    <property type="entry name" value="Haem_peroxidase_sf"/>
</dbReference>
<evidence type="ECO:0000256" key="2">
    <source>
        <dbReference type="ARBA" id="ARBA00022525"/>
    </source>
</evidence>
<feature type="signal peptide" evidence="7">
    <location>
        <begin position="1"/>
        <end position="16"/>
    </location>
</feature>
<keyword evidence="4 7" id="KW-0732">Signal</keyword>
<dbReference type="Proteomes" id="UP001432322">
    <property type="component" value="Unassembled WGS sequence"/>
</dbReference>
<feature type="binding site" description="axial binding residue" evidence="5">
    <location>
        <position position="1193"/>
    </location>
    <ligand>
        <name>heme b</name>
        <dbReference type="ChEBI" id="CHEBI:60344"/>
    </ligand>
    <ligandPart>
        <name>Fe</name>
        <dbReference type="ChEBI" id="CHEBI:18248"/>
    </ligandPart>
</feature>
<dbReference type="FunFam" id="1.10.640.10:FF:000006">
    <property type="entry name" value="Double oxidase: two peroxidase domains"/>
    <property type="match status" value="1"/>
</dbReference>
<evidence type="ECO:0000256" key="5">
    <source>
        <dbReference type="PIRSR" id="PIRSR619791-2"/>
    </source>
</evidence>
<evidence type="ECO:0000256" key="4">
    <source>
        <dbReference type="ARBA" id="ARBA00022729"/>
    </source>
</evidence>
<dbReference type="CDD" id="cd09823">
    <property type="entry name" value="peroxinectin_like"/>
    <property type="match status" value="2"/>
</dbReference>
<dbReference type="PROSITE" id="PS50292">
    <property type="entry name" value="PEROXIDASE_3"/>
    <property type="match status" value="2"/>
</dbReference>
<keyword evidence="6" id="KW-0175">Coiled coil</keyword>
<dbReference type="FunFam" id="1.10.640.10:FF:000003">
    <property type="entry name" value="chorion peroxidase"/>
    <property type="match status" value="1"/>
</dbReference>